<name>A0A2S9ILF3_9HYPH</name>
<protein>
    <submittedName>
        <fullName evidence="2">Uncharacterized protein</fullName>
    </submittedName>
</protein>
<feature type="region of interest" description="Disordered" evidence="1">
    <location>
        <begin position="125"/>
        <end position="152"/>
    </location>
</feature>
<reference evidence="2 3" key="1">
    <citation type="submission" date="2018-02" db="EMBL/GenBank/DDBJ databases">
        <title>The draft genome of Phyllobacterium sp. 1N-3.</title>
        <authorList>
            <person name="Liu L."/>
            <person name="Li L."/>
            <person name="Zhang X."/>
            <person name="Wang T."/>
            <person name="Liang L."/>
        </authorList>
    </citation>
    <scope>NUCLEOTIDE SEQUENCE [LARGE SCALE GENOMIC DNA]</scope>
    <source>
        <strain evidence="2 3">1N-3</strain>
    </source>
</reference>
<accession>A0A2S9ILF3</accession>
<proteinExistence type="predicted"/>
<comment type="caution">
    <text evidence="2">The sequence shown here is derived from an EMBL/GenBank/DDBJ whole genome shotgun (WGS) entry which is preliminary data.</text>
</comment>
<evidence type="ECO:0000313" key="2">
    <source>
        <dbReference type="EMBL" id="PRD41359.1"/>
    </source>
</evidence>
<sequence length="371" mass="41564">MEGFGTLTEESLAWEFEGNSDRLLIHFGVDDHFIKLDTFIKTADSAHRIIKALDGTFFRGSLEYELIVLPPEPGTFLTKLAVKVGSGAALVFAFANTPIGSAYIEALTGQPPTYWGTQAGEISRNVIEGPNDSGKGSDEDENKPGDQTLSMSKDYDAACRASARIVSSMARGILEKETDQLARIGMEVGALPDAMDARADFYLACIENPDVKNIGFTSENEFPIPRSSFPGRALRAERKDAEDDPLPWQVSTESIYVTSPNWDQNDQKSRQWKGKDQIRRDCYFVIEDAEFWTLVKRKDLHVDVLDNLKVQWAFQIIEGRPKNRRVLRVLEFNGEKLAEPLTSDAIRTMIGQFMELGTPRDDGPSLFEWQP</sequence>
<dbReference type="Proteomes" id="UP000239434">
    <property type="component" value="Unassembled WGS sequence"/>
</dbReference>
<evidence type="ECO:0000256" key="1">
    <source>
        <dbReference type="SAM" id="MobiDB-lite"/>
    </source>
</evidence>
<gene>
    <name evidence="2" type="ORF">C5748_21975</name>
</gene>
<dbReference type="EMBL" id="PVBR01000021">
    <property type="protein sequence ID" value="PRD41359.1"/>
    <property type="molecule type" value="Genomic_DNA"/>
</dbReference>
<organism evidence="2 3">
    <name type="scientific">Phyllobacterium phragmitis</name>
    <dbReference type="NCBI Taxonomy" id="2670329"/>
    <lineage>
        <taxon>Bacteria</taxon>
        <taxon>Pseudomonadati</taxon>
        <taxon>Pseudomonadota</taxon>
        <taxon>Alphaproteobacteria</taxon>
        <taxon>Hyphomicrobiales</taxon>
        <taxon>Phyllobacteriaceae</taxon>
        <taxon>Phyllobacterium</taxon>
    </lineage>
</organism>
<dbReference type="AlphaFoldDB" id="A0A2S9ILF3"/>
<evidence type="ECO:0000313" key="3">
    <source>
        <dbReference type="Proteomes" id="UP000239434"/>
    </source>
</evidence>
<keyword evidence="3" id="KW-1185">Reference proteome</keyword>